<feature type="chain" id="PRO_5014345731" description="Copper acquisition factor BIM1-like domain-containing protein" evidence="9">
    <location>
        <begin position="18"/>
        <end position="237"/>
    </location>
</feature>
<evidence type="ECO:0000259" key="10">
    <source>
        <dbReference type="Pfam" id="PF20238"/>
    </source>
</evidence>
<proteinExistence type="predicted"/>
<feature type="domain" description="Copper acquisition factor BIM1-like" evidence="10">
    <location>
        <begin position="17"/>
        <end position="152"/>
    </location>
</feature>
<accession>A0A2K3PU76</accession>
<dbReference type="Pfam" id="PF20238">
    <property type="entry name" value="BIM1-like_dom"/>
    <property type="match status" value="1"/>
</dbReference>
<evidence type="ECO:0000256" key="5">
    <source>
        <dbReference type="ARBA" id="ARBA00023136"/>
    </source>
</evidence>
<evidence type="ECO:0000256" key="6">
    <source>
        <dbReference type="ARBA" id="ARBA00023180"/>
    </source>
</evidence>
<keyword evidence="12" id="KW-1185">Reference proteome</keyword>
<gene>
    <name evidence="11" type="ORF">TCAP_07497</name>
</gene>
<keyword evidence="6" id="KW-0325">Glycoprotein</keyword>
<keyword evidence="3" id="KW-0336">GPI-anchor</keyword>
<evidence type="ECO:0000256" key="1">
    <source>
        <dbReference type="ARBA" id="ARBA00004609"/>
    </source>
</evidence>
<evidence type="ECO:0000256" key="4">
    <source>
        <dbReference type="ARBA" id="ARBA00022729"/>
    </source>
</evidence>
<evidence type="ECO:0000256" key="9">
    <source>
        <dbReference type="SAM" id="SignalP"/>
    </source>
</evidence>
<dbReference type="InterPro" id="IPR046936">
    <property type="entry name" value="BIM1-like"/>
</dbReference>
<dbReference type="GO" id="GO:0005886">
    <property type="term" value="C:plasma membrane"/>
    <property type="evidence" value="ECO:0007669"/>
    <property type="project" value="UniProtKB-SubCell"/>
</dbReference>
<keyword evidence="7" id="KW-0449">Lipoprotein</keyword>
<dbReference type="EMBL" id="NRSZ01001306">
    <property type="protein sequence ID" value="PNY18841.1"/>
    <property type="molecule type" value="Genomic_DNA"/>
</dbReference>
<feature type="region of interest" description="Disordered" evidence="8">
    <location>
        <begin position="168"/>
        <end position="200"/>
    </location>
</feature>
<dbReference type="CDD" id="cd21176">
    <property type="entry name" value="LPMO_auxiliary-like"/>
    <property type="match status" value="1"/>
</dbReference>
<comment type="caution">
    <text evidence="11">The sequence shown here is derived from an EMBL/GenBank/DDBJ whole genome shotgun (WGS) entry which is preliminary data.</text>
</comment>
<dbReference type="Proteomes" id="UP000236621">
    <property type="component" value="Unassembled WGS sequence"/>
</dbReference>
<evidence type="ECO:0000313" key="12">
    <source>
        <dbReference type="Proteomes" id="UP000236621"/>
    </source>
</evidence>
<comment type="subcellular location">
    <subcellularLocation>
        <location evidence="1">Cell membrane</location>
        <topology evidence="1">Lipid-anchor</topology>
        <topology evidence="1">GPI-anchor</topology>
    </subcellularLocation>
</comment>
<feature type="signal peptide" evidence="9">
    <location>
        <begin position="1"/>
        <end position="17"/>
    </location>
</feature>
<evidence type="ECO:0000256" key="3">
    <source>
        <dbReference type="ARBA" id="ARBA00022622"/>
    </source>
</evidence>
<dbReference type="PANTHER" id="PTHR34992">
    <property type="entry name" value="HYPHAL ANASTAMOSIS-7 PROTEIN"/>
    <property type="match status" value="1"/>
</dbReference>
<feature type="compositionally biased region" description="Low complexity" evidence="8">
    <location>
        <begin position="172"/>
        <end position="200"/>
    </location>
</feature>
<evidence type="ECO:0000256" key="2">
    <source>
        <dbReference type="ARBA" id="ARBA00022475"/>
    </source>
</evidence>
<dbReference type="AlphaFoldDB" id="A0A2K3PU76"/>
<protein>
    <recommendedName>
        <fullName evidence="10">Copper acquisition factor BIM1-like domain-containing protein</fullName>
    </recommendedName>
</protein>
<dbReference type="InterPro" id="IPR046530">
    <property type="entry name" value="BIM1-like_dom"/>
</dbReference>
<dbReference type="GO" id="GO:0098552">
    <property type="term" value="C:side of membrane"/>
    <property type="evidence" value="ECO:0007669"/>
    <property type="project" value="UniProtKB-KW"/>
</dbReference>
<keyword evidence="2" id="KW-1003">Cell membrane</keyword>
<organism evidence="11 12">
    <name type="scientific">Tolypocladium capitatum</name>
    <dbReference type="NCBI Taxonomy" id="45235"/>
    <lineage>
        <taxon>Eukaryota</taxon>
        <taxon>Fungi</taxon>
        <taxon>Dikarya</taxon>
        <taxon>Ascomycota</taxon>
        <taxon>Pezizomycotina</taxon>
        <taxon>Sordariomycetes</taxon>
        <taxon>Hypocreomycetidae</taxon>
        <taxon>Hypocreales</taxon>
        <taxon>Ophiocordycipitaceae</taxon>
        <taxon>Tolypocladium</taxon>
    </lineage>
</organism>
<dbReference type="OrthoDB" id="2146436at2759"/>
<keyword evidence="4 9" id="KW-0732">Signal</keyword>
<dbReference type="PANTHER" id="PTHR34992:SF1">
    <property type="entry name" value="COPPER ACQUISITION FACTOR BIM1-LIKE DOMAIN-CONTAINING PROTEIN"/>
    <property type="match status" value="1"/>
</dbReference>
<keyword evidence="5" id="KW-0472">Membrane</keyword>
<reference evidence="11 12" key="1">
    <citation type="submission" date="2017-08" db="EMBL/GenBank/DDBJ databases">
        <title>Harnessing the power of phylogenomics to disentangle the directionality and signatures of interkingdom host jumping in the parasitic fungal genus Tolypocladium.</title>
        <authorList>
            <person name="Quandt C.A."/>
            <person name="Patterson W."/>
            <person name="Spatafora J.W."/>
        </authorList>
    </citation>
    <scope>NUCLEOTIDE SEQUENCE [LARGE SCALE GENOMIC DNA]</scope>
    <source>
        <strain evidence="11 12">CBS 113982</strain>
    </source>
</reference>
<evidence type="ECO:0000256" key="8">
    <source>
        <dbReference type="SAM" id="MobiDB-lite"/>
    </source>
</evidence>
<evidence type="ECO:0000256" key="7">
    <source>
        <dbReference type="ARBA" id="ARBA00023288"/>
    </source>
</evidence>
<sequence length="237" mass="23957">MKSLLLPPLALAGLAAAHFQLLYPKSIGFADDNEGTAPCGGFTPDFSKDVVDFHIGGEALAMLLVHPQGNWLFRVTADQKAQTGWEQIFPIVMQGGLGNFCEPRVTVPDSYVGKKGVVGVVSDTADGLLYQCVTVNFVAGSADPPSVCKNGTVKASFADDAKLSALVGTGGSAPSSPASSPTSSAPSAGTQTTTAAPKATSTGAAATLKAAWSPSGLGWGNAVTVLSMVVLGAAFVI</sequence>
<name>A0A2K3PU76_9HYPO</name>
<evidence type="ECO:0000313" key="11">
    <source>
        <dbReference type="EMBL" id="PNY18841.1"/>
    </source>
</evidence>